<feature type="region of interest" description="Disordered" evidence="1">
    <location>
        <begin position="646"/>
        <end position="743"/>
    </location>
</feature>
<feature type="compositionally biased region" description="Polar residues" evidence="1">
    <location>
        <begin position="437"/>
        <end position="451"/>
    </location>
</feature>
<dbReference type="OMA" id="KRIGNPP"/>
<dbReference type="EMBL" id="KZ107856">
    <property type="protein sequence ID" value="OSS44774.1"/>
    <property type="molecule type" value="Genomic_DNA"/>
</dbReference>
<dbReference type="Proteomes" id="UP000193240">
    <property type="component" value="Unassembled WGS sequence"/>
</dbReference>
<feature type="region of interest" description="Disordered" evidence="1">
    <location>
        <begin position="431"/>
        <end position="461"/>
    </location>
</feature>
<name>A0A1Y2LLB9_EPING</name>
<sequence>MSSPGHPESATSVLNERISSRPKTLLQRLLSEIVHVLPSLRTSTSIDGTANSSLITLRSALEPSKTGVSVAGSDVTPASRPNRTAFPKLEQPCPYDPNTYHSFTSIEKRRRTFYSMREPQMKQSEPCLACRTGSIDLHISIDRGKACHSKGSSACNDLEQIHLAGCSSSNRLGSRPATPERAAKRVDSQLKRSRSSSSRVISSAPKVGSILDPLSGPPFELIPSLAEIIHTHDHDVGDKGEMDENLVCPKVKTRNDLSYSEDLPFVHRNEISLHAPTSHVTGRSTTTKGLPDASEELEFLDTVGCGKMESFPHIVLTRTPPLESQVMSAKKQAHVVNEPVRLRGGSGRDQGVSSKPSSKFKRWNKLCNSSRPEDLDPDSDAHLSRVCVEEPVRVVKTQENLRGNLRRKTNGAKPLPVRTSQVFQRTCSVRETRTEVADQSNRTSFTTTISGPPNPKPPSSFGLLSRLLLKYRYKRVGSSATQPKRDSLSRAHSQKLPHLRGGAESPERTPPSLYWLAGGTSRKPVSFDGWRQSRLKQRMGGLFGMAVFGNKYGQEYKVQASVSGDLVVECSASVKVTMEGTTEVVHVSAGADTPRPKSRSGLCQSEAAEAQLVEEAAAVAGEAATIEPTPGKAISRDVEETAPIKPIQRALSPPPASPTALIKPVPAGEASEGGDKTAPIESEEAIQRALSPPAADLADGIPLCSGALPVENDLHTPHEDDPPVHHSQEDKKEHDAASEGGKE</sequence>
<evidence type="ECO:0000256" key="1">
    <source>
        <dbReference type="SAM" id="MobiDB-lite"/>
    </source>
</evidence>
<reference evidence="2 3" key="1">
    <citation type="journal article" date="2017" name="Genome Announc.">
        <title>Genome sequence of the saprophytic ascomycete Epicoccum nigrum ICMP 19927 strain isolated from New Zealand.</title>
        <authorList>
            <person name="Fokin M."/>
            <person name="Fleetwood D."/>
            <person name="Weir B.S."/>
            <person name="Villas-Boas S.G."/>
        </authorList>
    </citation>
    <scope>NUCLEOTIDE SEQUENCE [LARGE SCALE GENOMIC DNA]</scope>
    <source>
        <strain evidence="2 3">ICMP 19927</strain>
    </source>
</reference>
<keyword evidence="3" id="KW-1185">Reference proteome</keyword>
<evidence type="ECO:0000313" key="3">
    <source>
        <dbReference type="Proteomes" id="UP000193240"/>
    </source>
</evidence>
<feature type="region of interest" description="Disordered" evidence="1">
    <location>
        <begin position="477"/>
        <end position="515"/>
    </location>
</feature>
<accession>A0A1Y2LLB9</accession>
<organism evidence="2 3">
    <name type="scientific">Epicoccum nigrum</name>
    <name type="common">Soil fungus</name>
    <name type="synonym">Epicoccum purpurascens</name>
    <dbReference type="NCBI Taxonomy" id="105696"/>
    <lineage>
        <taxon>Eukaryota</taxon>
        <taxon>Fungi</taxon>
        <taxon>Dikarya</taxon>
        <taxon>Ascomycota</taxon>
        <taxon>Pezizomycotina</taxon>
        <taxon>Dothideomycetes</taxon>
        <taxon>Pleosporomycetidae</taxon>
        <taxon>Pleosporales</taxon>
        <taxon>Pleosporineae</taxon>
        <taxon>Didymellaceae</taxon>
        <taxon>Epicoccum</taxon>
    </lineage>
</organism>
<dbReference type="AlphaFoldDB" id="A0A1Y2LLB9"/>
<protein>
    <submittedName>
        <fullName evidence="2">Uncharacterized protein</fullName>
    </submittedName>
</protein>
<feature type="region of interest" description="Disordered" evidence="1">
    <location>
        <begin position="67"/>
        <end position="86"/>
    </location>
</feature>
<gene>
    <name evidence="2" type="ORF">B5807_10511</name>
</gene>
<feature type="compositionally biased region" description="Basic and acidic residues" evidence="1">
    <location>
        <begin position="181"/>
        <end position="190"/>
    </location>
</feature>
<dbReference type="InParanoid" id="A0A1Y2LLB9"/>
<feature type="region of interest" description="Disordered" evidence="1">
    <location>
        <begin position="167"/>
        <end position="203"/>
    </location>
</feature>
<proteinExistence type="predicted"/>
<evidence type="ECO:0000313" key="2">
    <source>
        <dbReference type="EMBL" id="OSS44774.1"/>
    </source>
</evidence>
<feature type="compositionally biased region" description="Basic and acidic residues" evidence="1">
    <location>
        <begin position="712"/>
        <end position="743"/>
    </location>
</feature>